<dbReference type="EMBL" id="JBJQND010000019">
    <property type="protein sequence ID" value="KAL3832308.1"/>
    <property type="molecule type" value="Genomic_DNA"/>
</dbReference>
<comment type="caution">
    <text evidence="1">The sequence shown here is derived from an EMBL/GenBank/DDBJ whole genome shotgun (WGS) entry which is preliminary data.</text>
</comment>
<dbReference type="InterPro" id="IPR035983">
    <property type="entry name" value="Hect_E3_ubiquitin_ligase"/>
</dbReference>
<dbReference type="Gene3D" id="3.30.2410.10">
    <property type="entry name" value="Hect, E3 ligase catalytic domain"/>
    <property type="match status" value="1"/>
</dbReference>
<gene>
    <name evidence="1" type="ORF">ACJMK2_023962</name>
</gene>
<protein>
    <recommendedName>
        <fullName evidence="3">HECT domain-containing protein</fullName>
    </recommendedName>
</protein>
<evidence type="ECO:0008006" key="3">
    <source>
        <dbReference type="Google" id="ProtNLM"/>
    </source>
</evidence>
<sequence>MDEGRELADFLKKRGLQQDLIEKIQEQKIDCQTLCAMPDSQLQLYIPKLGDVYAAKRFCQELFNRQHKYDRKTSLLEKLRRKLGSKYNKHDVRDEEESSDQRRAKLLGNANASKNERKIELGWCDFNLCSGKYQQVRNKNGGGTREAKVSKYWKAEDILKYGKGLFFPGGVSKKGHELEFEFDIKDFQQSTVDDTATVEDLYKISQMRILRFYVYTRRKQPVVILDMSDKSLEEGNFSGLTTHFGKSVLGLDFPSASTSVSPEAHVPTAITALCATPTPMSDSKTSSTMQSSDSSMQSSLLGVQVDNEIMFSLCAESYNLLSSEESPSVLCNSLPSTATSEVRTLCVDEMDDTVVFESESSESVNTLLPEVPASQINTFQAAQEQEKLPSTLRIHQGNCFTELIQLYQKEEMCLSCCTVKRVLPNGEDEKGEGVGLLRDIFTEFWESFYSKCCEGADIKVPILRHDMGEEEWKSVGRIICDGWSTLKYFPVQLAQPVLEDAVFGMITVSLTTTFLGFIPVSERTIIQAALDNFELVDMNDLLEVLESHECKKLPTPANIQSIIEEIAHKEILQEPRFVIESWRKVFGTNLEIDQNELCDIFIEKQPTVKKILNALNFPDVMDCGQQSTANYLKRFVKGLDKKGMENFLRFCTGSNLMSEKITVEFTRLYGFERRPVAHTCGSILQMPSTYETFSDMREEFENVLSSNVWEMSFV</sequence>
<dbReference type="AlphaFoldDB" id="A0ABD3T7L1"/>
<keyword evidence="2" id="KW-1185">Reference proteome</keyword>
<dbReference type="Proteomes" id="UP001634394">
    <property type="component" value="Unassembled WGS sequence"/>
</dbReference>
<evidence type="ECO:0000313" key="1">
    <source>
        <dbReference type="EMBL" id="KAL3832308.1"/>
    </source>
</evidence>
<name>A0ABD3T7L1_SINWO</name>
<organism evidence="1 2">
    <name type="scientific">Sinanodonta woodiana</name>
    <name type="common">Chinese pond mussel</name>
    <name type="synonym">Anodonta woodiana</name>
    <dbReference type="NCBI Taxonomy" id="1069815"/>
    <lineage>
        <taxon>Eukaryota</taxon>
        <taxon>Metazoa</taxon>
        <taxon>Spiralia</taxon>
        <taxon>Lophotrochozoa</taxon>
        <taxon>Mollusca</taxon>
        <taxon>Bivalvia</taxon>
        <taxon>Autobranchia</taxon>
        <taxon>Heteroconchia</taxon>
        <taxon>Palaeoheterodonta</taxon>
        <taxon>Unionida</taxon>
        <taxon>Unionoidea</taxon>
        <taxon>Unionidae</taxon>
        <taxon>Unioninae</taxon>
        <taxon>Sinanodonta</taxon>
    </lineage>
</organism>
<evidence type="ECO:0000313" key="2">
    <source>
        <dbReference type="Proteomes" id="UP001634394"/>
    </source>
</evidence>
<dbReference type="SUPFAM" id="SSF56204">
    <property type="entry name" value="Hect, E3 ligase catalytic domain"/>
    <property type="match status" value="1"/>
</dbReference>
<reference evidence="1 2" key="1">
    <citation type="submission" date="2024-11" db="EMBL/GenBank/DDBJ databases">
        <title>Chromosome-level genome assembly of the freshwater bivalve Anodonta woodiana.</title>
        <authorList>
            <person name="Chen X."/>
        </authorList>
    </citation>
    <scope>NUCLEOTIDE SEQUENCE [LARGE SCALE GENOMIC DNA]</scope>
    <source>
        <strain evidence="1">MN2024</strain>
        <tissue evidence="1">Gills</tissue>
    </source>
</reference>
<accession>A0ABD3T7L1</accession>
<proteinExistence type="predicted"/>